<keyword evidence="4" id="KW-0560">Oxidoreductase</keyword>
<dbReference type="SUPFAM" id="SSF48179">
    <property type="entry name" value="6-phosphogluconate dehydrogenase C-terminal domain-like"/>
    <property type="match status" value="1"/>
</dbReference>
<dbReference type="AlphaFoldDB" id="A0A2A9NNA8"/>
<evidence type="ECO:0000313" key="9">
    <source>
        <dbReference type="Proteomes" id="UP000242287"/>
    </source>
</evidence>
<dbReference type="SUPFAM" id="SSF51735">
    <property type="entry name" value="NAD(P)-binding Rossmann-fold domains"/>
    <property type="match status" value="1"/>
</dbReference>
<evidence type="ECO:0000259" key="6">
    <source>
        <dbReference type="Pfam" id="PF02558"/>
    </source>
</evidence>
<dbReference type="InterPro" id="IPR050838">
    <property type="entry name" value="Ketopantoate_reductase"/>
</dbReference>
<dbReference type="InterPro" id="IPR013752">
    <property type="entry name" value="KPA_reductase"/>
</dbReference>
<dbReference type="EMBL" id="KZ302019">
    <property type="protein sequence ID" value="PFH49811.1"/>
    <property type="molecule type" value="Genomic_DNA"/>
</dbReference>
<proteinExistence type="inferred from homology"/>
<dbReference type="EC" id="1.1.1.169" evidence="2"/>
<comment type="similarity">
    <text evidence="1">Belongs to the ketopantoate reductase family.</text>
</comment>
<dbReference type="InterPro" id="IPR013328">
    <property type="entry name" value="6PGD_dom2"/>
</dbReference>
<gene>
    <name evidence="8" type="ORF">AMATHDRAFT_146780</name>
</gene>
<keyword evidence="9" id="KW-1185">Reference proteome</keyword>
<sequence length="409" mass="45336">MHIHVLGLGSVGLLISHHLRRVLPLSTTITLIHKNKRQATHFLLNGGVVTLEKDHVLSSLKGFQSEVFDESIPQSLNVNGSTYPEALTERDEKFLQPIDSLIVTTKANSAVPAIQRLLPRLSKSSTIVLLHNGMGVYENLIEKVFVNEELRPHIILASNTHGCYCRAQNLAVHAGTGAIQFGIVPDPAGRDFEAGYRDENIPRENRTLRLKDIDDPSPNSAHSRYQSLHDTVSVLTKLDLLSVSWKPISEMQTLLRRKLVVNAVINPLTALMGCRNGDIFHTQAAKRLTSRICREASSVFAAQQIAETQSWLDDLSNQGVDPKLASVGRLPFALRPSNLQAEAMQVAERTKDNISSMLSDIRRGRPTEIDYINGYLLGLGKLYKVEMPANATLLNLVKMRSAIPLDQQM</sequence>
<evidence type="ECO:0000256" key="4">
    <source>
        <dbReference type="ARBA" id="ARBA00023002"/>
    </source>
</evidence>
<evidence type="ECO:0000256" key="2">
    <source>
        <dbReference type="ARBA" id="ARBA00013014"/>
    </source>
</evidence>
<organism evidence="8 9">
    <name type="scientific">Amanita thiersii Skay4041</name>
    <dbReference type="NCBI Taxonomy" id="703135"/>
    <lineage>
        <taxon>Eukaryota</taxon>
        <taxon>Fungi</taxon>
        <taxon>Dikarya</taxon>
        <taxon>Basidiomycota</taxon>
        <taxon>Agaricomycotina</taxon>
        <taxon>Agaricomycetes</taxon>
        <taxon>Agaricomycetidae</taxon>
        <taxon>Agaricales</taxon>
        <taxon>Pluteineae</taxon>
        <taxon>Amanitaceae</taxon>
        <taxon>Amanita</taxon>
    </lineage>
</organism>
<dbReference type="Proteomes" id="UP000242287">
    <property type="component" value="Unassembled WGS sequence"/>
</dbReference>
<dbReference type="Gene3D" id="3.40.50.720">
    <property type="entry name" value="NAD(P)-binding Rossmann-like Domain"/>
    <property type="match status" value="1"/>
</dbReference>
<accession>A0A2A9NNA8</accession>
<feature type="domain" description="Ketopantoate reductase C-terminal" evidence="7">
    <location>
        <begin position="252"/>
        <end position="399"/>
    </location>
</feature>
<dbReference type="GO" id="GO:0005739">
    <property type="term" value="C:mitochondrion"/>
    <property type="evidence" value="ECO:0007669"/>
    <property type="project" value="TreeGrafter"/>
</dbReference>
<protein>
    <recommendedName>
        <fullName evidence="2">2-dehydropantoate 2-reductase</fullName>
        <ecNumber evidence="2">1.1.1.169</ecNumber>
    </recommendedName>
    <alternativeName>
        <fullName evidence="5">Ketopantoate reductase</fullName>
    </alternativeName>
</protein>
<dbReference type="Gene3D" id="1.10.1040.10">
    <property type="entry name" value="N-(1-d-carboxylethyl)-l-norvaline Dehydrogenase, domain 2"/>
    <property type="match status" value="1"/>
</dbReference>
<dbReference type="PANTHER" id="PTHR43765:SF2">
    <property type="entry name" value="2-DEHYDROPANTOATE 2-REDUCTASE"/>
    <property type="match status" value="1"/>
</dbReference>
<dbReference type="OrthoDB" id="73846at2759"/>
<dbReference type="InterPro" id="IPR003710">
    <property type="entry name" value="ApbA"/>
</dbReference>
<reference evidence="8 9" key="1">
    <citation type="submission" date="2014-02" db="EMBL/GenBank/DDBJ databases">
        <title>Transposable element dynamics among asymbiotic and ectomycorrhizal Amanita fungi.</title>
        <authorList>
            <consortium name="DOE Joint Genome Institute"/>
            <person name="Hess J."/>
            <person name="Skrede I."/>
            <person name="Wolfe B."/>
            <person name="LaButti K."/>
            <person name="Ohm R.A."/>
            <person name="Grigoriev I.V."/>
            <person name="Pringle A."/>
        </authorList>
    </citation>
    <scope>NUCLEOTIDE SEQUENCE [LARGE SCALE GENOMIC DNA]</scope>
    <source>
        <strain evidence="8 9">SKay4041</strain>
    </source>
</reference>
<dbReference type="PANTHER" id="PTHR43765">
    <property type="entry name" value="2-DEHYDROPANTOATE 2-REDUCTASE-RELATED"/>
    <property type="match status" value="1"/>
</dbReference>
<dbReference type="STRING" id="703135.A0A2A9NNA8"/>
<dbReference type="InterPro" id="IPR013332">
    <property type="entry name" value="KPR_N"/>
</dbReference>
<dbReference type="InterPro" id="IPR008927">
    <property type="entry name" value="6-PGluconate_DH-like_C_sf"/>
</dbReference>
<keyword evidence="3" id="KW-0521">NADP</keyword>
<dbReference type="Pfam" id="PF08546">
    <property type="entry name" value="ApbA_C"/>
    <property type="match status" value="1"/>
</dbReference>
<evidence type="ECO:0000313" key="8">
    <source>
        <dbReference type="EMBL" id="PFH49811.1"/>
    </source>
</evidence>
<evidence type="ECO:0000259" key="7">
    <source>
        <dbReference type="Pfam" id="PF08546"/>
    </source>
</evidence>
<evidence type="ECO:0000256" key="5">
    <source>
        <dbReference type="ARBA" id="ARBA00032024"/>
    </source>
</evidence>
<dbReference type="GO" id="GO:0050661">
    <property type="term" value="F:NADP binding"/>
    <property type="evidence" value="ECO:0007669"/>
    <property type="project" value="TreeGrafter"/>
</dbReference>
<dbReference type="Pfam" id="PF02558">
    <property type="entry name" value="ApbA"/>
    <property type="match status" value="1"/>
</dbReference>
<feature type="domain" description="Ketopantoate reductase N-terminal" evidence="6">
    <location>
        <begin position="3"/>
        <end position="184"/>
    </location>
</feature>
<dbReference type="GO" id="GO:0008677">
    <property type="term" value="F:2-dehydropantoate 2-reductase activity"/>
    <property type="evidence" value="ECO:0007669"/>
    <property type="project" value="UniProtKB-EC"/>
</dbReference>
<dbReference type="GO" id="GO:0015940">
    <property type="term" value="P:pantothenate biosynthetic process"/>
    <property type="evidence" value="ECO:0007669"/>
    <property type="project" value="InterPro"/>
</dbReference>
<dbReference type="InterPro" id="IPR036291">
    <property type="entry name" value="NAD(P)-bd_dom_sf"/>
</dbReference>
<dbReference type="NCBIfam" id="TIGR00745">
    <property type="entry name" value="apbA_panE"/>
    <property type="match status" value="1"/>
</dbReference>
<name>A0A2A9NNA8_9AGAR</name>
<evidence type="ECO:0000256" key="3">
    <source>
        <dbReference type="ARBA" id="ARBA00022857"/>
    </source>
</evidence>
<evidence type="ECO:0000256" key="1">
    <source>
        <dbReference type="ARBA" id="ARBA00007870"/>
    </source>
</evidence>